<comment type="caution">
    <text evidence="2">The sequence shown here is derived from an EMBL/GenBank/DDBJ whole genome shotgun (WGS) entry which is preliminary data.</text>
</comment>
<dbReference type="Proteomes" id="UP000315344">
    <property type="component" value="Unassembled WGS sequence"/>
</dbReference>
<organism evidence="2 3">
    <name type="scientific">Paracoccus denitrificans</name>
    <dbReference type="NCBI Taxonomy" id="266"/>
    <lineage>
        <taxon>Bacteria</taxon>
        <taxon>Pseudomonadati</taxon>
        <taxon>Pseudomonadota</taxon>
        <taxon>Alphaproteobacteria</taxon>
        <taxon>Rhodobacterales</taxon>
        <taxon>Paracoccaceae</taxon>
        <taxon>Paracoccus</taxon>
    </lineage>
</organism>
<dbReference type="SMART" id="SM01034">
    <property type="entry name" value="BLUF"/>
    <property type="match status" value="1"/>
</dbReference>
<feature type="domain" description="BLUF" evidence="1">
    <location>
        <begin position="3"/>
        <end position="94"/>
    </location>
</feature>
<dbReference type="SUPFAM" id="SSF54975">
    <property type="entry name" value="Acylphosphatase/BLUF domain-like"/>
    <property type="match status" value="1"/>
</dbReference>
<dbReference type="Gene3D" id="3.30.70.100">
    <property type="match status" value="1"/>
</dbReference>
<dbReference type="InterPro" id="IPR036046">
    <property type="entry name" value="Acylphosphatase-like_dom_sf"/>
</dbReference>
<dbReference type="AlphaFoldDB" id="A0A533I5X1"/>
<evidence type="ECO:0000313" key="3">
    <source>
        <dbReference type="Proteomes" id="UP000315344"/>
    </source>
</evidence>
<accession>A0A533I5X1</accession>
<dbReference type="Pfam" id="PF04940">
    <property type="entry name" value="BLUF"/>
    <property type="match status" value="1"/>
</dbReference>
<proteinExistence type="predicted"/>
<reference evidence="2 3" key="1">
    <citation type="journal article" date="2017" name="Nat. Commun.">
        <title>In situ click chemistry generation of cyclooxygenase-2 inhibitors.</title>
        <authorList>
            <person name="Bhardwaj A."/>
            <person name="Kaur J."/>
            <person name="Wuest M."/>
            <person name="Wuest F."/>
        </authorList>
    </citation>
    <scope>NUCLEOTIDE SEQUENCE [LARGE SCALE GENOMIC DNA]</scope>
    <source>
        <strain evidence="2">S2_012_000_R3_94</strain>
    </source>
</reference>
<dbReference type="PROSITE" id="PS50925">
    <property type="entry name" value="BLUF"/>
    <property type="match status" value="1"/>
</dbReference>
<dbReference type="EMBL" id="VAFL01000008">
    <property type="protein sequence ID" value="TKW66101.1"/>
    <property type="molecule type" value="Genomic_DNA"/>
</dbReference>
<dbReference type="InterPro" id="IPR007024">
    <property type="entry name" value="BLUF_domain"/>
</dbReference>
<protein>
    <submittedName>
        <fullName evidence="2">BLUF domain-containing protein</fullName>
    </submittedName>
</protein>
<dbReference type="GO" id="GO:0009882">
    <property type="term" value="F:blue light photoreceptor activity"/>
    <property type="evidence" value="ECO:0007669"/>
    <property type="project" value="InterPro"/>
</dbReference>
<dbReference type="GO" id="GO:0071949">
    <property type="term" value="F:FAD binding"/>
    <property type="evidence" value="ECO:0007669"/>
    <property type="project" value="InterPro"/>
</dbReference>
<name>A0A533I5X1_PARDE</name>
<evidence type="ECO:0000313" key="2">
    <source>
        <dbReference type="EMBL" id="TKW66101.1"/>
    </source>
</evidence>
<sequence>MALSHILYRSLGRVDRFSRDCDEILTSARARNLEYGLTGFLHGEDGVFLQWLEGPLDALNYVTDLILSDSRHREITIFSRGGIETRQFPDWAMGFSTGESAPLFDYLADQEINSHDQRAYADGLHRFLLQRAA</sequence>
<evidence type="ECO:0000259" key="1">
    <source>
        <dbReference type="PROSITE" id="PS50925"/>
    </source>
</evidence>
<gene>
    <name evidence="2" type="ORF">DI616_11425</name>
</gene>